<organism evidence="1 2">
    <name type="scientific">Brevibacterium linens</name>
    <dbReference type="NCBI Taxonomy" id="1703"/>
    <lineage>
        <taxon>Bacteria</taxon>
        <taxon>Bacillati</taxon>
        <taxon>Actinomycetota</taxon>
        <taxon>Actinomycetes</taxon>
        <taxon>Micrococcales</taxon>
        <taxon>Brevibacteriaceae</taxon>
        <taxon>Brevibacterium</taxon>
    </lineage>
</organism>
<keyword evidence="2" id="KW-1185">Reference proteome</keyword>
<dbReference type="RefSeq" id="WP_039212118.1">
    <property type="nucleotide sequence ID" value="NZ_JTJZ01000022.1"/>
</dbReference>
<name>A0A0B9APP8_BRELN</name>
<gene>
    <name evidence="1" type="ORF">AE0388_3377</name>
</gene>
<dbReference type="PATRIC" id="fig|1703.6.peg.3337"/>
<dbReference type="AlphaFoldDB" id="A0A0B9APP8"/>
<protein>
    <submittedName>
        <fullName evidence="1">Uncharacterized protein</fullName>
    </submittedName>
</protein>
<comment type="caution">
    <text evidence="1">The sequence shown here is derived from an EMBL/GenBank/DDBJ whole genome shotgun (WGS) entry which is preliminary data.</text>
</comment>
<dbReference type="Proteomes" id="UP000031488">
    <property type="component" value="Unassembled WGS sequence"/>
</dbReference>
<evidence type="ECO:0000313" key="2">
    <source>
        <dbReference type="Proteomes" id="UP000031488"/>
    </source>
</evidence>
<proteinExistence type="predicted"/>
<dbReference type="EMBL" id="JTJZ01000022">
    <property type="protein sequence ID" value="KHS51305.1"/>
    <property type="molecule type" value="Genomic_DNA"/>
</dbReference>
<dbReference type="OrthoDB" id="4808305at2"/>
<reference evidence="1 2" key="1">
    <citation type="submission" date="2014-11" db="EMBL/GenBank/DDBJ databases">
        <title>Draft Genome Sequence of Brevibacterium linens AE038-8.</title>
        <authorList>
            <person name="Maizel D."/>
            <person name="Utturkar S.M."/>
            <person name="Brown S.D."/>
            <person name="Ferrero M."/>
            <person name="Rosen B.P."/>
        </authorList>
    </citation>
    <scope>NUCLEOTIDE SEQUENCE [LARGE SCALE GENOMIC DNA]</scope>
    <source>
        <strain evidence="1 2">AE038-8</strain>
    </source>
</reference>
<sequence length="311" mass="32800">MPATVRISESARVGLRAVLIILAAVVLLVPVIVSTAHGASRLDYGRIEVSEPLPTTMKELKIALKSGGAVDIKTADVAEATVKLTGTGPRDSSANLEVDSRADTAEVALKNDRKLENTRLTVTIPTKTAKALALDFDGNYGRFDATGDFNEITAHTGGGAVSVTGSADKMRTSSDWGATYLDGDFGTVSAKTGVGAVEGENLSVRDRIDVVSSTGTVDLDFTNQAMPTGGIVAKTEEGSIEMRVPNLELTGEELDEDFFYRINAKSNDGTVDLDSDLKKYDVAEDPKEAKDKTLIPISATADTGTVTVNQN</sequence>
<evidence type="ECO:0000313" key="1">
    <source>
        <dbReference type="EMBL" id="KHS51305.1"/>
    </source>
</evidence>
<accession>A0A0B9APP8</accession>
<dbReference type="Gene3D" id="2.160.20.120">
    <property type="match status" value="1"/>
</dbReference>